<dbReference type="GO" id="GO:0008168">
    <property type="term" value="F:methyltransferase activity"/>
    <property type="evidence" value="ECO:0007669"/>
    <property type="project" value="UniProtKB-KW"/>
</dbReference>
<dbReference type="GO" id="GO:0032259">
    <property type="term" value="P:methylation"/>
    <property type="evidence" value="ECO:0007669"/>
    <property type="project" value="UniProtKB-KW"/>
</dbReference>
<protein>
    <submittedName>
        <fullName evidence="2">SAM-dependent methyltransferase</fullName>
    </submittedName>
</protein>
<dbReference type="EMBL" id="LJGT01000040">
    <property type="protein sequence ID" value="OEU88373.1"/>
    <property type="molecule type" value="Genomic_DNA"/>
</dbReference>
<sequence>MAAEIAPDVMTYYESTFNEGERLSASADGRLEMLRTQELLRRYLPAATARILDVGGGPGTHARRLAEDGHDVLVVDPVPRHVREAEQVPGCAALLGDARELSVADASFDVVLVLGPLYHLLERDDRAQALTEAYRVLRPGGLIAAAGINRCSSLFEHTAHAHLHEEGVRASIDGILASRVHDGKKAFTAACLHSGGELRDEVTAAGFRETQVFGVEGPVWSLLKAVESHTGEPVVGTALFDSALAAARMAEPYPELPAAGSHMLAIAHRPR</sequence>
<comment type="caution">
    <text evidence="2">The sequence shown here is derived from an EMBL/GenBank/DDBJ whole genome shotgun (WGS) entry which is preliminary data.</text>
</comment>
<proteinExistence type="predicted"/>
<dbReference type="RefSeq" id="WP_070012141.1">
    <property type="nucleotide sequence ID" value="NZ_LJGS01000042.1"/>
</dbReference>
<keyword evidence="3" id="KW-1185">Reference proteome</keyword>
<gene>
    <name evidence="2" type="ORF">AN215_19965</name>
</gene>
<keyword evidence="2" id="KW-0808">Transferase</keyword>
<evidence type="ECO:0000259" key="1">
    <source>
        <dbReference type="Pfam" id="PF13649"/>
    </source>
</evidence>
<accession>A0A1E7JL55</accession>
<dbReference type="CDD" id="cd02440">
    <property type="entry name" value="AdoMet_MTases"/>
    <property type="match status" value="1"/>
</dbReference>
<name>A0A1E7JL55_9ACTN</name>
<dbReference type="PANTHER" id="PTHR43591">
    <property type="entry name" value="METHYLTRANSFERASE"/>
    <property type="match status" value="1"/>
</dbReference>
<dbReference type="Gene3D" id="3.40.50.150">
    <property type="entry name" value="Vaccinia Virus protein VP39"/>
    <property type="match status" value="1"/>
</dbReference>
<dbReference type="AlphaFoldDB" id="A0A1E7JL55"/>
<dbReference type="PATRIC" id="fig|933944.5.peg.2022"/>
<dbReference type="InterPro" id="IPR029063">
    <property type="entry name" value="SAM-dependent_MTases_sf"/>
</dbReference>
<organism evidence="2 3">
    <name type="scientific">Streptomyces abyssalis</name>
    <dbReference type="NCBI Taxonomy" id="933944"/>
    <lineage>
        <taxon>Bacteria</taxon>
        <taxon>Bacillati</taxon>
        <taxon>Actinomycetota</taxon>
        <taxon>Actinomycetes</taxon>
        <taxon>Kitasatosporales</taxon>
        <taxon>Streptomycetaceae</taxon>
        <taxon>Streptomyces</taxon>
    </lineage>
</organism>
<dbReference type="Proteomes" id="UP000176087">
    <property type="component" value="Unassembled WGS sequence"/>
</dbReference>
<dbReference type="InterPro" id="IPR041698">
    <property type="entry name" value="Methyltransf_25"/>
</dbReference>
<evidence type="ECO:0000313" key="2">
    <source>
        <dbReference type="EMBL" id="OEU88373.1"/>
    </source>
</evidence>
<dbReference type="Pfam" id="PF13649">
    <property type="entry name" value="Methyltransf_25"/>
    <property type="match status" value="1"/>
</dbReference>
<evidence type="ECO:0000313" key="3">
    <source>
        <dbReference type="Proteomes" id="UP000176087"/>
    </source>
</evidence>
<reference evidence="2 3" key="1">
    <citation type="journal article" date="2016" name="Front. Microbiol.">
        <title>Comparative Genomics Analysis of Streptomyces Species Reveals Their Adaptation to the Marine Environment and Their Diversity at the Genomic Level.</title>
        <authorList>
            <person name="Tian X."/>
            <person name="Zhang Z."/>
            <person name="Yang T."/>
            <person name="Chen M."/>
            <person name="Li J."/>
            <person name="Chen F."/>
            <person name="Yang J."/>
            <person name="Li W."/>
            <person name="Zhang B."/>
            <person name="Zhang Z."/>
            <person name="Wu J."/>
            <person name="Zhang C."/>
            <person name="Long L."/>
            <person name="Xiao J."/>
        </authorList>
    </citation>
    <scope>NUCLEOTIDE SEQUENCE [LARGE SCALE GENOMIC DNA]</scope>
    <source>
        <strain evidence="2 3">SCSIO 10390</strain>
    </source>
</reference>
<dbReference type="SUPFAM" id="SSF53335">
    <property type="entry name" value="S-adenosyl-L-methionine-dependent methyltransferases"/>
    <property type="match status" value="1"/>
</dbReference>
<dbReference type="OrthoDB" id="9810615at2"/>
<keyword evidence="2" id="KW-0489">Methyltransferase</keyword>
<feature type="domain" description="Methyltransferase" evidence="1">
    <location>
        <begin position="51"/>
        <end position="141"/>
    </location>
</feature>
<dbReference type="STRING" id="933944.AN215_19965"/>